<evidence type="ECO:0000256" key="5">
    <source>
        <dbReference type="ARBA" id="ARBA00023136"/>
    </source>
</evidence>
<comment type="subcellular location">
    <subcellularLocation>
        <location evidence="6">Cell membrane</location>
        <topology evidence="6">Multi-pass membrane protein</topology>
    </subcellularLocation>
    <subcellularLocation>
        <location evidence="1">Membrane</location>
        <topology evidence="1">Multi-pass membrane protein</topology>
    </subcellularLocation>
</comment>
<dbReference type="InterPro" id="IPR035973">
    <property type="entry name" value="Cyt_c_oxidase_su3-like_sf"/>
</dbReference>
<reference evidence="9" key="1">
    <citation type="submission" date="2016-04" db="EMBL/GenBank/DDBJ databases">
        <authorList>
            <person name="Evans L.H."/>
            <person name="Alamgir A."/>
            <person name="Owens N."/>
            <person name="Weber N.D."/>
            <person name="Virtaneva K."/>
            <person name="Barbian K."/>
            <person name="Babar A."/>
            <person name="Rosenke K."/>
        </authorList>
    </citation>
    <scope>NUCLEOTIDE SEQUENCE</scope>
    <source>
        <strain evidence="9">86</strain>
    </source>
</reference>
<evidence type="ECO:0000256" key="1">
    <source>
        <dbReference type="ARBA" id="ARBA00004141"/>
    </source>
</evidence>
<sequence>MTEHAPAAHKGDTEGARIGMWLFLFTELLLFGGLFLLYAVYFHRYPEAFHSGGKVLDRIHGTVNTVVLITSSLFVACSVSDLQRGNKKRARLLLLATVVCALIFLVIKYFEWSAKIHHGIYPNGPELVKLPPGEMLFFNLYYMMTGLHGIHVIIGGAAIIWVWQRIGTGAVTREQPVVLENVGLYWHLVDLVWIYLFPLFYLVV</sequence>
<gene>
    <name evidence="9" type="ORF">KL86DPRO_10356</name>
</gene>
<feature type="transmembrane region" description="Helical" evidence="7">
    <location>
        <begin position="21"/>
        <end position="41"/>
    </location>
</feature>
<dbReference type="InterPro" id="IPR013833">
    <property type="entry name" value="Cyt_c_oxidase_su3_a-hlx"/>
</dbReference>
<dbReference type="EMBL" id="FLUQ01000001">
    <property type="protein sequence ID" value="SBV92403.1"/>
    <property type="molecule type" value="Genomic_DNA"/>
</dbReference>
<keyword evidence="4 7" id="KW-1133">Transmembrane helix</keyword>
<dbReference type="PROSITE" id="PS50253">
    <property type="entry name" value="COX3"/>
    <property type="match status" value="1"/>
</dbReference>
<feature type="transmembrane region" description="Helical" evidence="7">
    <location>
        <begin position="61"/>
        <end position="80"/>
    </location>
</feature>
<dbReference type="GO" id="GO:0019646">
    <property type="term" value="P:aerobic electron transport chain"/>
    <property type="evidence" value="ECO:0007669"/>
    <property type="project" value="InterPro"/>
</dbReference>
<evidence type="ECO:0000259" key="8">
    <source>
        <dbReference type="PROSITE" id="PS50253"/>
    </source>
</evidence>
<accession>A0A212IYV9</accession>
<feature type="domain" description="Heme-copper oxidase subunit III family profile" evidence="8">
    <location>
        <begin position="13"/>
        <end position="204"/>
    </location>
</feature>
<evidence type="ECO:0000256" key="2">
    <source>
        <dbReference type="ARBA" id="ARBA00010581"/>
    </source>
</evidence>
<dbReference type="SUPFAM" id="SSF81452">
    <property type="entry name" value="Cytochrome c oxidase subunit III-like"/>
    <property type="match status" value="1"/>
</dbReference>
<name>A0A212IYV9_9DELT</name>
<comment type="similarity">
    <text evidence="2 6">Belongs to the cytochrome c oxidase subunit 3 family.</text>
</comment>
<dbReference type="CDD" id="cd02862">
    <property type="entry name" value="NorE_like"/>
    <property type="match status" value="1"/>
</dbReference>
<dbReference type="AlphaFoldDB" id="A0A212IYV9"/>
<dbReference type="GO" id="GO:0005886">
    <property type="term" value="C:plasma membrane"/>
    <property type="evidence" value="ECO:0007669"/>
    <property type="project" value="UniProtKB-SubCell"/>
</dbReference>
<feature type="transmembrane region" description="Helical" evidence="7">
    <location>
        <begin position="92"/>
        <end position="110"/>
    </location>
</feature>
<evidence type="ECO:0000313" key="9">
    <source>
        <dbReference type="EMBL" id="SBV92403.1"/>
    </source>
</evidence>
<evidence type="ECO:0000256" key="6">
    <source>
        <dbReference type="RuleBase" id="RU003376"/>
    </source>
</evidence>
<feature type="transmembrane region" description="Helical" evidence="7">
    <location>
        <begin position="140"/>
        <end position="163"/>
    </location>
</feature>
<keyword evidence="3 6" id="KW-0812">Transmembrane</keyword>
<protein>
    <submittedName>
        <fullName evidence="9">Cytochrome c oxidase subunit III family protein</fullName>
    </submittedName>
</protein>
<evidence type="ECO:0000256" key="7">
    <source>
        <dbReference type="SAM" id="Phobius"/>
    </source>
</evidence>
<dbReference type="InterPro" id="IPR000298">
    <property type="entry name" value="Cyt_c_oxidase-like_su3"/>
</dbReference>
<dbReference type="GO" id="GO:0004129">
    <property type="term" value="F:cytochrome-c oxidase activity"/>
    <property type="evidence" value="ECO:0007669"/>
    <property type="project" value="InterPro"/>
</dbReference>
<evidence type="ECO:0000256" key="3">
    <source>
        <dbReference type="ARBA" id="ARBA00022692"/>
    </source>
</evidence>
<organism evidence="9">
    <name type="scientific">uncultured delta proteobacterium</name>
    <dbReference type="NCBI Taxonomy" id="34034"/>
    <lineage>
        <taxon>Bacteria</taxon>
        <taxon>Deltaproteobacteria</taxon>
        <taxon>environmental samples</taxon>
    </lineage>
</organism>
<dbReference type="PANTHER" id="PTHR11403:SF6">
    <property type="entry name" value="NITRIC OXIDE REDUCTASE SUBUNIT E"/>
    <property type="match status" value="1"/>
</dbReference>
<proteinExistence type="inferred from homology"/>
<evidence type="ECO:0000256" key="4">
    <source>
        <dbReference type="ARBA" id="ARBA00022989"/>
    </source>
</evidence>
<dbReference type="PANTHER" id="PTHR11403">
    <property type="entry name" value="CYTOCHROME C OXIDASE SUBUNIT III"/>
    <property type="match status" value="1"/>
</dbReference>
<dbReference type="Pfam" id="PF00510">
    <property type="entry name" value="COX3"/>
    <property type="match status" value="1"/>
</dbReference>
<dbReference type="InterPro" id="IPR024791">
    <property type="entry name" value="Cyt_c/ubiquinol_Oxase_su3"/>
</dbReference>
<dbReference type="Gene3D" id="1.20.120.80">
    <property type="entry name" value="Cytochrome c oxidase, subunit III, four-helix bundle"/>
    <property type="match status" value="1"/>
</dbReference>
<feature type="transmembrane region" description="Helical" evidence="7">
    <location>
        <begin position="184"/>
        <end position="203"/>
    </location>
</feature>
<keyword evidence="5 7" id="KW-0472">Membrane</keyword>